<dbReference type="EMBL" id="JXOJ01000002">
    <property type="protein sequence ID" value="KLK88266.1"/>
    <property type="molecule type" value="Genomic_DNA"/>
</dbReference>
<dbReference type="Pfam" id="PF00571">
    <property type="entry name" value="CBS"/>
    <property type="match status" value="2"/>
</dbReference>
<dbReference type="GO" id="GO:0050660">
    <property type="term" value="F:flavin adenine dinucleotide binding"/>
    <property type="evidence" value="ECO:0007669"/>
    <property type="project" value="InterPro"/>
</dbReference>
<dbReference type="SUPFAM" id="SSF56176">
    <property type="entry name" value="FAD-binding/transporter-associated domain-like"/>
    <property type="match status" value="1"/>
</dbReference>
<dbReference type="GO" id="GO:0009086">
    <property type="term" value="P:methionine biosynthetic process"/>
    <property type="evidence" value="ECO:0007669"/>
    <property type="project" value="UniProtKB-KW"/>
</dbReference>
<feature type="transmembrane region" description="Helical" evidence="9">
    <location>
        <begin position="125"/>
        <end position="147"/>
    </location>
</feature>
<evidence type="ECO:0000259" key="11">
    <source>
        <dbReference type="PROSITE" id="PS51846"/>
    </source>
</evidence>
<dbReference type="Gene3D" id="3.30.465.10">
    <property type="match status" value="1"/>
</dbReference>
<dbReference type="RefSeq" id="WP_048181700.1">
    <property type="nucleotide sequence ID" value="NZ_JXOJ01000002.1"/>
</dbReference>
<evidence type="ECO:0000256" key="9">
    <source>
        <dbReference type="SAM" id="Phobius"/>
    </source>
</evidence>
<evidence type="ECO:0000256" key="1">
    <source>
        <dbReference type="ARBA" id="ARBA00004141"/>
    </source>
</evidence>
<reference evidence="12 13" key="1">
    <citation type="journal article" date="2015" name="Int. J. Syst. Evol. Microbiol.">
        <title>Methanoculleus sediminis sp. nov., a methanogen from sediments near a submarine mud volcano.</title>
        <authorList>
            <person name="Chen S.C."/>
            <person name="Chen M.F."/>
            <person name="Lai M.C."/>
            <person name="Weng C.Y."/>
            <person name="Wu S.Y."/>
            <person name="Lin S."/>
            <person name="Yang T.F."/>
            <person name="Chen P.C."/>
        </authorList>
    </citation>
    <scope>NUCLEOTIDE SEQUENCE [LARGE SCALE GENOMIC DNA]</scope>
    <source>
        <strain evidence="12 13">S3Fa</strain>
    </source>
</reference>
<dbReference type="InterPro" id="IPR000644">
    <property type="entry name" value="CBS_dom"/>
</dbReference>
<proteinExistence type="predicted"/>
<keyword evidence="7" id="KW-0486">Methionine biosynthesis</keyword>
<name>A0A0H1R0C5_9EURY</name>
<comment type="caution">
    <text evidence="12">The sequence shown here is derived from an EMBL/GenBank/DDBJ whole genome shotgun (WGS) entry which is preliminary data.</text>
</comment>
<dbReference type="OrthoDB" id="9671at2157"/>
<dbReference type="Pfam" id="PF03471">
    <property type="entry name" value="CorC_HlyC"/>
    <property type="match status" value="1"/>
</dbReference>
<feature type="domain" description="CBS" evidence="10">
    <location>
        <begin position="206"/>
        <end position="265"/>
    </location>
</feature>
<dbReference type="SUPFAM" id="SSF54631">
    <property type="entry name" value="CBS-domain pair"/>
    <property type="match status" value="1"/>
</dbReference>
<keyword evidence="3" id="KW-0677">Repeat</keyword>
<comment type="subcellular location">
    <subcellularLocation>
        <location evidence="1">Membrane</location>
        <topology evidence="1">Multi-pass membrane protein</topology>
    </subcellularLocation>
</comment>
<dbReference type="SMART" id="SM01091">
    <property type="entry name" value="CorC_HlyC"/>
    <property type="match status" value="1"/>
</dbReference>
<evidence type="ECO:0000256" key="8">
    <source>
        <dbReference type="PROSITE-ProRule" id="PRU00703"/>
    </source>
</evidence>
<keyword evidence="5 8" id="KW-0129">CBS domain</keyword>
<keyword evidence="6 9" id="KW-0472">Membrane</keyword>
<keyword evidence="13" id="KW-1185">Reference proteome</keyword>
<dbReference type="InterPro" id="IPR046342">
    <property type="entry name" value="CBS_dom_sf"/>
</dbReference>
<protein>
    <submittedName>
        <fullName evidence="12">CBS domain-containing protein</fullName>
    </submittedName>
</protein>
<evidence type="ECO:0000259" key="10">
    <source>
        <dbReference type="PROSITE" id="PS51371"/>
    </source>
</evidence>
<dbReference type="Pfam" id="PF01595">
    <property type="entry name" value="CNNM"/>
    <property type="match status" value="1"/>
</dbReference>
<dbReference type="InterPro" id="IPR044751">
    <property type="entry name" value="Ion_transp-like_CBS"/>
</dbReference>
<dbReference type="InterPro" id="IPR036318">
    <property type="entry name" value="FAD-bd_PCMH-like_sf"/>
</dbReference>
<feature type="transmembrane region" description="Helical" evidence="9">
    <location>
        <begin position="93"/>
        <end position="113"/>
    </location>
</feature>
<dbReference type="PROSITE" id="PS51371">
    <property type="entry name" value="CBS"/>
    <property type="match status" value="2"/>
</dbReference>
<feature type="domain" description="CBS" evidence="10">
    <location>
        <begin position="271"/>
        <end position="328"/>
    </location>
</feature>
<gene>
    <name evidence="12" type="ORF">SZ63_04260</name>
</gene>
<feature type="transmembrane region" description="Helical" evidence="9">
    <location>
        <begin position="62"/>
        <end position="87"/>
    </location>
</feature>
<evidence type="ECO:0000256" key="6">
    <source>
        <dbReference type="ARBA" id="ARBA00023136"/>
    </source>
</evidence>
<dbReference type="InterPro" id="IPR005170">
    <property type="entry name" value="Transptr-assoc_dom"/>
</dbReference>
<evidence type="ECO:0000313" key="13">
    <source>
        <dbReference type="Proteomes" id="UP000035301"/>
    </source>
</evidence>
<organism evidence="12 13">
    <name type="scientific">Methanoculleus sediminis</name>
    <dbReference type="NCBI Taxonomy" id="1550566"/>
    <lineage>
        <taxon>Archaea</taxon>
        <taxon>Methanobacteriati</taxon>
        <taxon>Methanobacteriota</taxon>
        <taxon>Stenosarchaea group</taxon>
        <taxon>Methanomicrobia</taxon>
        <taxon>Methanomicrobiales</taxon>
        <taxon>Methanomicrobiaceae</taxon>
        <taxon>Methanoculleus</taxon>
    </lineage>
</organism>
<keyword evidence="2 9" id="KW-0812">Transmembrane</keyword>
<dbReference type="GO" id="GO:0005886">
    <property type="term" value="C:plasma membrane"/>
    <property type="evidence" value="ECO:0007669"/>
    <property type="project" value="TreeGrafter"/>
</dbReference>
<dbReference type="Proteomes" id="UP000035301">
    <property type="component" value="Unassembled WGS sequence"/>
</dbReference>
<dbReference type="PROSITE" id="PS51846">
    <property type="entry name" value="CNNM"/>
    <property type="match status" value="1"/>
</dbReference>
<keyword evidence="4 9" id="KW-1133">Transmembrane helix</keyword>
<evidence type="ECO:0000256" key="4">
    <source>
        <dbReference type="ARBA" id="ARBA00022989"/>
    </source>
</evidence>
<dbReference type="PANTHER" id="PTHR22777">
    <property type="entry name" value="HEMOLYSIN-RELATED"/>
    <property type="match status" value="1"/>
</dbReference>
<dbReference type="Gene3D" id="3.10.580.10">
    <property type="entry name" value="CBS-domain"/>
    <property type="match status" value="1"/>
</dbReference>
<keyword evidence="7" id="KW-0028">Amino-acid biosynthesis</keyword>
<accession>A0A0H1R0C5</accession>
<sequence length="426" mass="47480">MVVVDLLTIEIILFIVCLLLSGFFSSSEVALISITRAKVRALLNQGRKGAKALDTLKRSTDALLITILIGNNIVNIAAASLATAIAIAAYGDVGIGIATGVTVILMLVFGEIGPKMYASRHTEALALRVARPILYLSRVLYPVLWVADRIKRQFAFRPGVTEPVVTEEEIKEWIDVGEEEGTIEEEERDMLYSVLRFGDTTVREVMTPRVDVVMVEDVSTLENALSIFNETGFSRIPVYHEQIDNVVGLLNVKDVFSAVFRQQTSATIGNLMYEPYFVPESKKIDELLKELQVKKQHMAVVLDEYGSFAGIVTVEDMLEELVGEIMDEFDEEEPEVQQIEDGVYLVDARAWVEHLNDDLDLALPLTDTYESIGGLVIDRLGHIPRRGEVVKIEESNIMLVVMQMRGRRIVKVKLIIAPQNTSGEAR</sequence>
<dbReference type="PATRIC" id="fig|1550566.3.peg.912"/>
<evidence type="ECO:0000256" key="2">
    <source>
        <dbReference type="ARBA" id="ARBA00022692"/>
    </source>
</evidence>
<evidence type="ECO:0000256" key="7">
    <source>
        <dbReference type="ARBA" id="ARBA00023167"/>
    </source>
</evidence>
<dbReference type="PANTHER" id="PTHR22777:SF17">
    <property type="entry name" value="UPF0053 PROTEIN SLL0260"/>
    <property type="match status" value="1"/>
</dbReference>
<evidence type="ECO:0000256" key="3">
    <source>
        <dbReference type="ARBA" id="ARBA00022737"/>
    </source>
</evidence>
<evidence type="ECO:0000313" key="12">
    <source>
        <dbReference type="EMBL" id="KLK88266.1"/>
    </source>
</evidence>
<dbReference type="SMART" id="SM00116">
    <property type="entry name" value="CBS"/>
    <property type="match status" value="2"/>
</dbReference>
<dbReference type="InterPro" id="IPR002550">
    <property type="entry name" value="CNNM"/>
</dbReference>
<feature type="transmembrane region" description="Helical" evidence="9">
    <location>
        <begin position="12"/>
        <end position="34"/>
    </location>
</feature>
<dbReference type="FunFam" id="3.10.580.10:FF:000002">
    <property type="entry name" value="Magnesium/cobalt efflux protein CorC"/>
    <property type="match status" value="1"/>
</dbReference>
<dbReference type="CDD" id="cd04590">
    <property type="entry name" value="CBS_pair_CorC_HlyC_assoc"/>
    <property type="match status" value="1"/>
</dbReference>
<dbReference type="AlphaFoldDB" id="A0A0H1R0C5"/>
<dbReference type="STRING" id="1550566.SZ63_04260"/>
<evidence type="ECO:0000256" key="5">
    <source>
        <dbReference type="ARBA" id="ARBA00023122"/>
    </source>
</evidence>
<feature type="domain" description="CNNM transmembrane" evidence="11">
    <location>
        <begin position="3"/>
        <end position="187"/>
    </location>
</feature>
<dbReference type="InterPro" id="IPR016169">
    <property type="entry name" value="FAD-bd_PCMH_sub2"/>
</dbReference>